<organism evidence="1">
    <name type="scientific">Micrurus surinamensis</name>
    <name type="common">Surinam coral snake</name>
    <dbReference type="NCBI Taxonomy" id="129470"/>
    <lineage>
        <taxon>Eukaryota</taxon>
        <taxon>Metazoa</taxon>
        <taxon>Chordata</taxon>
        <taxon>Craniata</taxon>
        <taxon>Vertebrata</taxon>
        <taxon>Euteleostomi</taxon>
        <taxon>Lepidosauria</taxon>
        <taxon>Squamata</taxon>
        <taxon>Bifurcata</taxon>
        <taxon>Unidentata</taxon>
        <taxon>Episquamata</taxon>
        <taxon>Toxicofera</taxon>
        <taxon>Serpentes</taxon>
        <taxon>Colubroidea</taxon>
        <taxon>Elapidae</taxon>
        <taxon>Elapinae</taxon>
        <taxon>Micrurus</taxon>
    </lineage>
</organism>
<reference evidence="1" key="1">
    <citation type="submission" date="2017-07" db="EMBL/GenBank/DDBJ databases">
        <authorList>
            <person name="Mikheyev A."/>
            <person name="Grau M."/>
        </authorList>
    </citation>
    <scope>NUCLEOTIDE SEQUENCE</scope>
    <source>
        <tissue evidence="1">Venom_gland</tissue>
    </source>
</reference>
<accession>A0A2D4Q019</accession>
<dbReference type="EMBL" id="IACN01106064">
    <property type="protein sequence ID" value="LAB63545.1"/>
    <property type="molecule type" value="Transcribed_RNA"/>
</dbReference>
<proteinExistence type="predicted"/>
<sequence length="127" mass="15244">MLLWKHKKIWKKTNCHILVAENTMKAFTANQIKEGEKNDILHPHYFIIQNINLIPFYRCENRIYYNSSHSCSFQFIFFSISNPPHQKKTLCKDKIQHSTLTRWQKKKSFITNFNSKEPAKLLKIFVL</sequence>
<dbReference type="AlphaFoldDB" id="A0A2D4Q019"/>
<protein>
    <submittedName>
        <fullName evidence="1">Uncharacterized protein</fullName>
    </submittedName>
</protein>
<reference evidence="1" key="2">
    <citation type="submission" date="2017-11" db="EMBL/GenBank/DDBJ databases">
        <title>Coralsnake Venomics: Analyses of Venom Gland Transcriptomes and Proteomes of Six Brazilian Taxa.</title>
        <authorList>
            <person name="Aird S.D."/>
            <person name="Jorge da Silva N."/>
            <person name="Qiu L."/>
            <person name="Villar-Briones A."/>
            <person name="Aparecida-Saddi V."/>
            <person name="Campos-Telles M.P."/>
            <person name="Grau M."/>
            <person name="Mikheyev A.S."/>
        </authorList>
    </citation>
    <scope>NUCLEOTIDE SEQUENCE</scope>
    <source>
        <tissue evidence="1">Venom_gland</tissue>
    </source>
</reference>
<name>A0A2D4Q019_MICSU</name>
<evidence type="ECO:0000313" key="1">
    <source>
        <dbReference type="EMBL" id="LAB63545.1"/>
    </source>
</evidence>